<evidence type="ECO:0008006" key="4">
    <source>
        <dbReference type="Google" id="ProtNLM"/>
    </source>
</evidence>
<name>A0ABD0YK77_9HEMI</name>
<dbReference type="Proteomes" id="UP001558652">
    <property type="component" value="Unassembled WGS sequence"/>
</dbReference>
<organism evidence="2 3">
    <name type="scientific">Ranatra chinensis</name>
    <dbReference type="NCBI Taxonomy" id="642074"/>
    <lineage>
        <taxon>Eukaryota</taxon>
        <taxon>Metazoa</taxon>
        <taxon>Ecdysozoa</taxon>
        <taxon>Arthropoda</taxon>
        <taxon>Hexapoda</taxon>
        <taxon>Insecta</taxon>
        <taxon>Pterygota</taxon>
        <taxon>Neoptera</taxon>
        <taxon>Paraneoptera</taxon>
        <taxon>Hemiptera</taxon>
        <taxon>Heteroptera</taxon>
        <taxon>Panheteroptera</taxon>
        <taxon>Nepomorpha</taxon>
        <taxon>Nepidae</taxon>
        <taxon>Ranatrinae</taxon>
        <taxon>Ranatra</taxon>
    </lineage>
</organism>
<feature type="region of interest" description="Disordered" evidence="1">
    <location>
        <begin position="1"/>
        <end position="74"/>
    </location>
</feature>
<protein>
    <recommendedName>
        <fullName evidence="4">Prolactin receptor</fullName>
    </recommendedName>
</protein>
<evidence type="ECO:0000256" key="1">
    <source>
        <dbReference type="SAM" id="MobiDB-lite"/>
    </source>
</evidence>
<proteinExistence type="predicted"/>
<comment type="caution">
    <text evidence="2">The sequence shown here is derived from an EMBL/GenBank/DDBJ whole genome shotgun (WGS) entry which is preliminary data.</text>
</comment>
<feature type="region of interest" description="Disordered" evidence="1">
    <location>
        <begin position="88"/>
        <end position="152"/>
    </location>
</feature>
<reference evidence="2 3" key="1">
    <citation type="submission" date="2024-07" db="EMBL/GenBank/DDBJ databases">
        <title>Chromosome-level genome assembly of the water stick insect Ranatra chinensis (Heteroptera: Nepidae).</title>
        <authorList>
            <person name="Liu X."/>
        </authorList>
    </citation>
    <scope>NUCLEOTIDE SEQUENCE [LARGE SCALE GENOMIC DNA]</scope>
    <source>
        <strain evidence="2">Cailab_2021Rc</strain>
        <tissue evidence="2">Muscle</tissue>
    </source>
</reference>
<dbReference type="AlphaFoldDB" id="A0ABD0YK77"/>
<feature type="compositionally biased region" description="Polar residues" evidence="1">
    <location>
        <begin position="38"/>
        <end position="49"/>
    </location>
</feature>
<sequence>MAISRNRFGPTDPRQETIDYDPCNGGPVSGGPPLEVSTLGSPSSRQSAAGATPQRHNELVQRDAGGLMGDAKKEAEAVETVERLDNMATLPVASRHGASEVAPEKNNSTNKEMEAKKSKVPRQQEDPKRICDDPNDLSAQRGHPLAALSQGDVYLTEEISRPASFKSDSWI</sequence>
<accession>A0ABD0YK77</accession>
<feature type="compositionally biased region" description="Basic and acidic residues" evidence="1">
    <location>
        <begin position="111"/>
        <end position="132"/>
    </location>
</feature>
<dbReference type="EMBL" id="JBFDAA010000018">
    <property type="protein sequence ID" value="KAL1116294.1"/>
    <property type="molecule type" value="Genomic_DNA"/>
</dbReference>
<gene>
    <name evidence="2" type="ORF">AAG570_005789</name>
</gene>
<evidence type="ECO:0000313" key="2">
    <source>
        <dbReference type="EMBL" id="KAL1116294.1"/>
    </source>
</evidence>
<evidence type="ECO:0000313" key="3">
    <source>
        <dbReference type="Proteomes" id="UP001558652"/>
    </source>
</evidence>
<keyword evidence="3" id="KW-1185">Reference proteome</keyword>